<name>A0A0A0HID1_9RHOB</name>
<feature type="transmembrane region" description="Helical" evidence="1">
    <location>
        <begin position="42"/>
        <end position="59"/>
    </location>
</feature>
<comment type="caution">
    <text evidence="2">The sequence shown here is derived from an EMBL/GenBank/DDBJ whole genome shotgun (WGS) entry which is preliminary data.</text>
</comment>
<dbReference type="InterPro" id="IPR047784">
    <property type="entry name" value="TrgA"/>
</dbReference>
<sequence>MPVTDHMPTAARLVAAIGLGALGWFGSELFRPLMPEDTNFGWFNQVNVALGAICGWRVTGRRLGYGYAEGFSAGLTGVGALVFWAIFVQSLNEMLKRALDNRYDGVIEGLTSMFELMVDYGMTMLNGPLIGALVTGGIVVGVVSEWVSHRWS</sequence>
<dbReference type="EMBL" id="AONH01000018">
    <property type="protein sequence ID" value="KGM86439.1"/>
    <property type="molecule type" value="Genomic_DNA"/>
</dbReference>
<evidence type="ECO:0000313" key="2">
    <source>
        <dbReference type="EMBL" id="KGM86439.1"/>
    </source>
</evidence>
<evidence type="ECO:0000313" key="3">
    <source>
        <dbReference type="Proteomes" id="UP000030021"/>
    </source>
</evidence>
<dbReference type="STRING" id="215743.ROSMUCSMR3_00076"/>
<feature type="transmembrane region" description="Helical" evidence="1">
    <location>
        <begin position="129"/>
        <end position="147"/>
    </location>
</feature>
<dbReference type="HOGENOM" id="CLU_125998_0_0_5"/>
<feature type="transmembrane region" description="Helical" evidence="1">
    <location>
        <begin position="71"/>
        <end position="91"/>
    </location>
</feature>
<protein>
    <recommendedName>
        <fullName evidence="4">Tellurium resistance protein</fullName>
    </recommendedName>
</protein>
<keyword evidence="1" id="KW-0812">Transmembrane</keyword>
<evidence type="ECO:0000256" key="1">
    <source>
        <dbReference type="SAM" id="Phobius"/>
    </source>
</evidence>
<reference evidence="2 3" key="1">
    <citation type="submission" date="2013-01" db="EMBL/GenBank/DDBJ databases">
        <authorList>
            <person name="Fiebig A."/>
            <person name="Goeker M."/>
            <person name="Klenk H.-P.P."/>
        </authorList>
    </citation>
    <scope>NUCLEOTIDE SEQUENCE [LARGE SCALE GENOMIC DNA]</scope>
    <source>
        <strain evidence="2 3">DSM 17069</strain>
    </source>
</reference>
<dbReference type="Proteomes" id="UP000030021">
    <property type="component" value="Unassembled WGS sequence"/>
</dbReference>
<keyword evidence="1" id="KW-0472">Membrane</keyword>
<gene>
    <name evidence="2" type="ORF">rosmuc_03715</name>
</gene>
<accession>A0A0A0HID1</accession>
<dbReference type="eggNOG" id="ENOG5032RSE">
    <property type="taxonomic scope" value="Bacteria"/>
</dbReference>
<dbReference type="NCBIfam" id="NF033773">
    <property type="entry name" value="tellur_TrgA"/>
    <property type="match status" value="1"/>
</dbReference>
<dbReference type="OrthoDB" id="7869508at2"/>
<dbReference type="AlphaFoldDB" id="A0A0A0HID1"/>
<feature type="transmembrane region" description="Helical" evidence="1">
    <location>
        <begin position="12"/>
        <end position="30"/>
    </location>
</feature>
<dbReference type="PATRIC" id="fig|1288298.3.peg.3726"/>
<organism evidence="2 3">
    <name type="scientific">Roseovarius mucosus DSM 17069</name>
    <dbReference type="NCBI Taxonomy" id="1288298"/>
    <lineage>
        <taxon>Bacteria</taxon>
        <taxon>Pseudomonadati</taxon>
        <taxon>Pseudomonadota</taxon>
        <taxon>Alphaproteobacteria</taxon>
        <taxon>Rhodobacterales</taxon>
        <taxon>Roseobacteraceae</taxon>
        <taxon>Roseovarius</taxon>
    </lineage>
</organism>
<proteinExistence type="predicted"/>
<keyword evidence="1" id="KW-1133">Transmembrane helix</keyword>
<evidence type="ECO:0008006" key="4">
    <source>
        <dbReference type="Google" id="ProtNLM"/>
    </source>
</evidence>